<dbReference type="PIRSF" id="PIRSF016400">
    <property type="entry name" value="TRAP_beta"/>
    <property type="match status" value="1"/>
</dbReference>
<comment type="function">
    <text evidence="1 11">TRAP proteins are part of a complex whose function is to bind calcium to the ER membrane and thereby regulate the retention of ER resident proteins.</text>
</comment>
<keyword evidence="8 12" id="KW-1133">Transmembrane helix</keyword>
<keyword evidence="7 11" id="KW-0256">Endoplasmic reticulum</keyword>
<keyword evidence="5 12" id="KW-0812">Transmembrane</keyword>
<comment type="subcellular location">
    <subcellularLocation>
        <location evidence="2">Endoplasmic reticulum membrane</location>
        <topology evidence="2">Single-pass type I membrane protein</topology>
    </subcellularLocation>
</comment>
<evidence type="ECO:0000256" key="11">
    <source>
        <dbReference type="PIRNR" id="PIRNR016400"/>
    </source>
</evidence>
<feature type="chain" id="PRO_5041656781" description="Translocon-associated protein subunit beta" evidence="13">
    <location>
        <begin position="24"/>
        <end position="183"/>
    </location>
</feature>
<evidence type="ECO:0000256" key="3">
    <source>
        <dbReference type="ARBA" id="ARBA00005610"/>
    </source>
</evidence>
<dbReference type="PANTHER" id="PTHR12861">
    <property type="entry name" value="TRANSLOCON-ASSOCIATED PROTEIN, BETA SUBUNIT PRECURSOR TRAP-BETA SIGNAL SEQUENCE RECEPTOR BETA SUBUNIT"/>
    <property type="match status" value="1"/>
</dbReference>
<dbReference type="PANTHER" id="PTHR12861:SF3">
    <property type="entry name" value="TRANSLOCON-ASSOCIATED PROTEIN SUBUNIT BETA"/>
    <property type="match status" value="1"/>
</dbReference>
<feature type="signal peptide" evidence="13">
    <location>
        <begin position="1"/>
        <end position="23"/>
    </location>
</feature>
<dbReference type="Pfam" id="PF05753">
    <property type="entry name" value="TRAP_beta"/>
    <property type="match status" value="1"/>
</dbReference>
<keyword evidence="9 11" id="KW-0472">Membrane</keyword>
<evidence type="ECO:0000256" key="9">
    <source>
        <dbReference type="ARBA" id="ARBA00023136"/>
    </source>
</evidence>
<protein>
    <recommendedName>
        <fullName evidence="4 11">Translocon-associated protein subunit beta</fullName>
        <shortName evidence="11">TRAP-beta</shortName>
    </recommendedName>
    <alternativeName>
        <fullName evidence="11">Signal sequence receptor subunit beta</fullName>
    </alternativeName>
</protein>
<keyword evidence="10" id="KW-0325">Glycoprotein</keyword>
<keyword evidence="6 13" id="KW-0732">Signal</keyword>
<evidence type="ECO:0000256" key="10">
    <source>
        <dbReference type="ARBA" id="ARBA00023180"/>
    </source>
</evidence>
<evidence type="ECO:0000256" key="8">
    <source>
        <dbReference type="ARBA" id="ARBA00022989"/>
    </source>
</evidence>
<dbReference type="InterPro" id="IPR008856">
    <property type="entry name" value="TRAP_beta"/>
</dbReference>
<dbReference type="WBParaSite" id="SMRG1_36550.1">
    <property type="protein sequence ID" value="SMRG1_36550.1"/>
    <property type="gene ID" value="SMRG1_36550"/>
</dbReference>
<evidence type="ECO:0000256" key="4">
    <source>
        <dbReference type="ARBA" id="ARBA00021110"/>
    </source>
</evidence>
<dbReference type="AlphaFoldDB" id="A0AA84ZL55"/>
<dbReference type="Proteomes" id="UP000050790">
    <property type="component" value="Unassembled WGS sequence"/>
</dbReference>
<evidence type="ECO:0000256" key="6">
    <source>
        <dbReference type="ARBA" id="ARBA00022729"/>
    </source>
</evidence>
<accession>A0AA84ZL55</accession>
<evidence type="ECO:0000256" key="7">
    <source>
        <dbReference type="ARBA" id="ARBA00022824"/>
    </source>
</evidence>
<name>A0AA84ZL55_9TREM</name>
<dbReference type="GO" id="GO:0005789">
    <property type="term" value="C:endoplasmic reticulum membrane"/>
    <property type="evidence" value="ECO:0007669"/>
    <property type="project" value="UniProtKB-SubCell"/>
</dbReference>
<feature type="transmembrane region" description="Helical" evidence="12">
    <location>
        <begin position="158"/>
        <end position="176"/>
    </location>
</feature>
<comment type="similarity">
    <text evidence="3 11">Belongs to the TRAP-beta family.</text>
</comment>
<organism evidence="14 15">
    <name type="scientific">Schistosoma margrebowiei</name>
    <dbReference type="NCBI Taxonomy" id="48269"/>
    <lineage>
        <taxon>Eukaryota</taxon>
        <taxon>Metazoa</taxon>
        <taxon>Spiralia</taxon>
        <taxon>Lophotrochozoa</taxon>
        <taxon>Platyhelminthes</taxon>
        <taxon>Trematoda</taxon>
        <taxon>Digenea</taxon>
        <taxon>Strigeidida</taxon>
        <taxon>Schistosomatoidea</taxon>
        <taxon>Schistosomatidae</taxon>
        <taxon>Schistosoma</taxon>
    </lineage>
</organism>
<proteinExistence type="inferred from homology"/>
<evidence type="ECO:0000256" key="1">
    <source>
        <dbReference type="ARBA" id="ARBA00002838"/>
    </source>
</evidence>
<evidence type="ECO:0000256" key="13">
    <source>
        <dbReference type="SAM" id="SignalP"/>
    </source>
</evidence>
<evidence type="ECO:0000256" key="5">
    <source>
        <dbReference type="ARBA" id="ARBA00022692"/>
    </source>
</evidence>
<evidence type="ECO:0000256" key="2">
    <source>
        <dbReference type="ARBA" id="ARBA00004115"/>
    </source>
</evidence>
<evidence type="ECO:0000256" key="12">
    <source>
        <dbReference type="SAM" id="Phobius"/>
    </source>
</evidence>
<evidence type="ECO:0000313" key="14">
    <source>
        <dbReference type="Proteomes" id="UP000050790"/>
    </source>
</evidence>
<reference evidence="15" key="1">
    <citation type="submission" date="2023-11" db="UniProtKB">
        <authorList>
            <consortium name="WormBaseParasite"/>
        </authorList>
    </citation>
    <scope>IDENTIFICATION</scope>
</reference>
<evidence type="ECO:0000313" key="15">
    <source>
        <dbReference type="WBParaSite" id="SMRG1_36550.1"/>
    </source>
</evidence>
<sequence>MFNVMRLGLAILLVVYLVVLVSSDSVDNVRLAVSKEILNEFVFQEKEITILYTIYNFHESRAAKDVELFDIFAETEFTLIHGSPSARWPVIPASSNVTHALILKPQINGVHNFSSATITYKSGDLQKSSFLYSSSPGLLTIHRLKEYNKRFTSHTIEWIGFALFVTPCLLIPYMLWRSSASKY</sequence>
<comment type="subunit">
    <text evidence="11">Heterotetramer of TRAP-alpha, TRAP-beta, TRAP-delta and TRAP-gamma.</text>
</comment>